<evidence type="ECO:0000313" key="1">
    <source>
        <dbReference type="EnsemblPlants" id="AVESA.00010b.r2.6AG1034440.1.CDS"/>
    </source>
</evidence>
<sequence>MGADPEVADPAPAVVVLVPFPAQGHVTPMLQLARALAARGITATVAVPDFVRRRMGSVTGDGVELVSIPSGIPDRGGEPPGFASIAHAMEHHMPAHLEQMLTRGHAKCIVVDVLASWAIPVASRCGVPAVGFWTAMLASFRVVSAIPEFLRQAFISDSGIPILTKGLDKDDEENTDLRIATNLHILPESLQLGTKEMMPWLVGCEASQKSRFAFWLQILKRMKSLRCLLVNSFPDEATDEDSDELHPSPQGLQILEVGPLSIDGLAENIQKLPAKNPSMWQADGSCMDWLDQQSPGSVIYVSFGSWVAPIGPDKINELALGLEATGRPFLWVLKNDPSWRAGLPAGYLETVSGRGKIVAWAPQGGVLAHEAIGCYLTHCGWNSTLEAIHHGVRLLCYPVSGDQFINSAFIVKMWGVGIRLRSTGRSDVKDSVEMIMEGDDGKRLQEKMNELRERVMVGEATCVAKRNLGAFVHGIKRDGLAFEHLATKVYDTPPSQIVTHAS</sequence>
<reference evidence="1" key="1">
    <citation type="submission" date="2021-05" db="EMBL/GenBank/DDBJ databases">
        <authorList>
            <person name="Scholz U."/>
            <person name="Mascher M."/>
            <person name="Fiebig A."/>
        </authorList>
    </citation>
    <scope>NUCLEOTIDE SEQUENCE [LARGE SCALE GENOMIC DNA]</scope>
</reference>
<protein>
    <submittedName>
        <fullName evidence="1">Uncharacterized protein</fullName>
    </submittedName>
</protein>
<accession>A0ACD5YT74</accession>
<dbReference type="Proteomes" id="UP001732700">
    <property type="component" value="Chromosome 6A"/>
</dbReference>
<reference evidence="1" key="2">
    <citation type="submission" date="2025-09" db="UniProtKB">
        <authorList>
            <consortium name="EnsemblPlants"/>
        </authorList>
    </citation>
    <scope>IDENTIFICATION</scope>
</reference>
<keyword evidence="2" id="KW-1185">Reference proteome</keyword>
<dbReference type="EnsemblPlants" id="AVESA.00010b.r2.6AG1034440.1">
    <property type="protein sequence ID" value="AVESA.00010b.r2.6AG1034440.1.CDS"/>
    <property type="gene ID" value="AVESA.00010b.r2.6AG1034440"/>
</dbReference>
<organism evidence="1 2">
    <name type="scientific">Avena sativa</name>
    <name type="common">Oat</name>
    <dbReference type="NCBI Taxonomy" id="4498"/>
    <lineage>
        <taxon>Eukaryota</taxon>
        <taxon>Viridiplantae</taxon>
        <taxon>Streptophyta</taxon>
        <taxon>Embryophyta</taxon>
        <taxon>Tracheophyta</taxon>
        <taxon>Spermatophyta</taxon>
        <taxon>Magnoliopsida</taxon>
        <taxon>Liliopsida</taxon>
        <taxon>Poales</taxon>
        <taxon>Poaceae</taxon>
        <taxon>BOP clade</taxon>
        <taxon>Pooideae</taxon>
        <taxon>Poodae</taxon>
        <taxon>Poeae</taxon>
        <taxon>Poeae Chloroplast Group 1 (Aveneae type)</taxon>
        <taxon>Aveninae</taxon>
        <taxon>Avena</taxon>
    </lineage>
</organism>
<evidence type="ECO:0000313" key="2">
    <source>
        <dbReference type="Proteomes" id="UP001732700"/>
    </source>
</evidence>
<name>A0ACD5YT74_AVESA</name>
<proteinExistence type="predicted"/>